<sequence length="429" mass="48380">MAKARSFQGALGVAALCYIAVDYLRVVSPLWHERLRPLLWGFFALAAASRAPFYAHWNSEVRTALSFVACLIFMLACLVVEAISVQFVTAVLGIDWHWATHPLPDTGQWLLLALNEKLPSTVVEVLRAPLIGLHHYLMLFIMLGFSVLFGCVKAPGLGLGARYMFTMGIGRLLRVLTFVSTILPSARPWCAQARFKVPNHPHPWAQKYYVPYASDSNAIHELLKRDSIHAPIPDYPPEYVPNWGIMSFLVDLLRPLNLDTSNVGGESWFNTLKRAGGGCNDLVYSGHILVSVLTAMAWTEAYPGWTAGFIWLLVLHSAQREIRERHHYSVDVVVGIYVGILLWRTTHFVWSNTDKWNIWKFRRFSQMRMAIWKAAKDGDIERVRACLEELEKPDDVAGPSGWTLYIFGLLIIIITLSLGLLAFTWTADG</sequence>
<name>A0ACC2A951_DIPCM</name>
<proteinExistence type="predicted"/>
<protein>
    <submittedName>
        <fullName evidence="1">Uncharacterized protein</fullName>
    </submittedName>
</protein>
<dbReference type="EMBL" id="CM055114">
    <property type="protein sequence ID" value="KAJ7514055.1"/>
    <property type="molecule type" value="Genomic_DNA"/>
</dbReference>
<evidence type="ECO:0000313" key="1">
    <source>
        <dbReference type="EMBL" id="KAJ7514055.1"/>
    </source>
</evidence>
<evidence type="ECO:0000313" key="2">
    <source>
        <dbReference type="Proteomes" id="UP001162992"/>
    </source>
</evidence>
<dbReference type="Proteomes" id="UP001162992">
    <property type="component" value="Chromosome 23"/>
</dbReference>
<accession>A0ACC2A951</accession>
<comment type="caution">
    <text evidence="1">The sequence shown here is derived from an EMBL/GenBank/DDBJ whole genome shotgun (WGS) entry which is preliminary data.</text>
</comment>
<reference evidence="2" key="1">
    <citation type="journal article" date="2024" name="Proc. Natl. Acad. Sci. U.S.A.">
        <title>Extraordinary preservation of gene collinearity over three hundred million years revealed in homosporous lycophytes.</title>
        <authorList>
            <person name="Li C."/>
            <person name="Wickell D."/>
            <person name="Kuo L.Y."/>
            <person name="Chen X."/>
            <person name="Nie B."/>
            <person name="Liao X."/>
            <person name="Peng D."/>
            <person name="Ji J."/>
            <person name="Jenkins J."/>
            <person name="Williams M."/>
            <person name="Shu S."/>
            <person name="Plott C."/>
            <person name="Barry K."/>
            <person name="Rajasekar S."/>
            <person name="Grimwood J."/>
            <person name="Han X."/>
            <person name="Sun S."/>
            <person name="Hou Z."/>
            <person name="He W."/>
            <person name="Dai G."/>
            <person name="Sun C."/>
            <person name="Schmutz J."/>
            <person name="Leebens-Mack J.H."/>
            <person name="Li F.W."/>
            <person name="Wang L."/>
        </authorList>
    </citation>
    <scope>NUCLEOTIDE SEQUENCE [LARGE SCALE GENOMIC DNA]</scope>
    <source>
        <strain evidence="2">cv. PW_Plant_1</strain>
    </source>
</reference>
<keyword evidence="2" id="KW-1185">Reference proteome</keyword>
<organism evidence="1 2">
    <name type="scientific">Diphasiastrum complanatum</name>
    <name type="common">Issler's clubmoss</name>
    <name type="synonym">Lycopodium complanatum</name>
    <dbReference type="NCBI Taxonomy" id="34168"/>
    <lineage>
        <taxon>Eukaryota</taxon>
        <taxon>Viridiplantae</taxon>
        <taxon>Streptophyta</taxon>
        <taxon>Embryophyta</taxon>
        <taxon>Tracheophyta</taxon>
        <taxon>Lycopodiopsida</taxon>
        <taxon>Lycopodiales</taxon>
        <taxon>Lycopodiaceae</taxon>
        <taxon>Lycopodioideae</taxon>
        <taxon>Diphasiastrum</taxon>
    </lineage>
</organism>
<gene>
    <name evidence="1" type="ORF">O6H91_23G024500</name>
</gene>